<dbReference type="Pfam" id="PF00437">
    <property type="entry name" value="T2SSE"/>
    <property type="match status" value="1"/>
</dbReference>
<dbReference type="GO" id="GO:0016887">
    <property type="term" value="F:ATP hydrolysis activity"/>
    <property type="evidence" value="ECO:0007669"/>
    <property type="project" value="TreeGrafter"/>
</dbReference>
<keyword evidence="3" id="KW-0067">ATP-binding</keyword>
<dbReference type="InterPro" id="IPR001482">
    <property type="entry name" value="T2SS/T4SS_dom"/>
</dbReference>
<evidence type="ECO:0000313" key="5">
    <source>
        <dbReference type="EMBL" id="VFJ72931.1"/>
    </source>
</evidence>
<reference evidence="6" key="1">
    <citation type="submission" date="2019-02" db="EMBL/GenBank/DDBJ databases">
        <authorList>
            <person name="Gruber-Vodicka R. H."/>
            <person name="Seah K. B. B."/>
        </authorList>
    </citation>
    <scope>NUCLEOTIDE SEQUENCE</scope>
    <source>
        <strain evidence="6">BECK_BZ163</strain>
        <strain evidence="7">BECK_BZ164</strain>
        <strain evidence="5">BECK_BZ165</strain>
    </source>
</reference>
<name>A0A450TVW3_9GAMM</name>
<sequence length="617" mass="69084">MPNTDSAQTADQRLNALTHRWGWRRPNEAVLKAARTALLAQGKDLLPAAIALGYTTLEEFDTWRKNMPEEIRRTDDPRQIDDWLAEHMEGIRSHRQRIDTWRNGYQYFDSLSPATLHPAMSEQADIHDYCQRGACLLCQIEKQRNLLIFSEFETLWAFGRMGREERLSDPIRQRFGKGLVLACGEPALIRNQLNKSGDTIDVTAVEGNDVFHAMRAKTEAQQILARILENAAAQETTDVGIVPQEDGSGRVYFRENQDLAVPGKGVTTLTRDDLGEITRFLTSVSGANPDSVRTRDPKDGQFTFRDGKQEIFLRCSFIPLVPPGLDQERISISLRLLPKKRGLLLLKDLNIDSQVEEEIINVLSYSQGLIVLAGATNSGKSTTITAFMGEHLKRYGIAKKRISLEDPIERNIEGIIQINAASEAFPRYMRALLRHDPDVIWVGEIRDEDTAEICVKAAISGHLVLSTVHATDTVMAYRAIASRVDASRLFDLSESLAMLIGQRLVKTVCPHCSEKRPPSQREIDDIAFYLRMEGIAGDALPEEVVEANPHGCEHCKRGYRGLAPVNEILPASRQVKALLSAAVPDHKEIGKHRTITMFESAMRLVRAGRIEVSGIPR</sequence>
<proteinExistence type="inferred from homology"/>
<evidence type="ECO:0000313" key="6">
    <source>
        <dbReference type="EMBL" id="VFJ73038.1"/>
    </source>
</evidence>
<keyword evidence="2" id="KW-0547">Nucleotide-binding</keyword>
<dbReference type="EMBL" id="CAADFA010000685">
    <property type="protein sequence ID" value="VFJ72931.1"/>
    <property type="molecule type" value="Genomic_DNA"/>
</dbReference>
<dbReference type="GO" id="GO:0005524">
    <property type="term" value="F:ATP binding"/>
    <property type="evidence" value="ECO:0007669"/>
    <property type="project" value="UniProtKB-KW"/>
</dbReference>
<evidence type="ECO:0000256" key="2">
    <source>
        <dbReference type="ARBA" id="ARBA00022741"/>
    </source>
</evidence>
<organism evidence="6">
    <name type="scientific">Candidatus Kentrum sp. FM</name>
    <dbReference type="NCBI Taxonomy" id="2126340"/>
    <lineage>
        <taxon>Bacteria</taxon>
        <taxon>Pseudomonadati</taxon>
        <taxon>Pseudomonadota</taxon>
        <taxon>Gammaproteobacteria</taxon>
        <taxon>Candidatus Kentrum</taxon>
    </lineage>
</organism>
<dbReference type="PANTHER" id="PTHR30258:SF2">
    <property type="entry name" value="COMG OPERON PROTEIN 1"/>
    <property type="match status" value="1"/>
</dbReference>
<dbReference type="EMBL" id="CAADEZ010000685">
    <property type="protein sequence ID" value="VFJ73038.1"/>
    <property type="molecule type" value="Genomic_DNA"/>
</dbReference>
<evidence type="ECO:0000313" key="7">
    <source>
        <dbReference type="EMBL" id="VFK07483.1"/>
    </source>
</evidence>
<dbReference type="SUPFAM" id="SSF52540">
    <property type="entry name" value="P-loop containing nucleoside triphosphate hydrolases"/>
    <property type="match status" value="1"/>
</dbReference>
<evidence type="ECO:0000259" key="4">
    <source>
        <dbReference type="Pfam" id="PF00437"/>
    </source>
</evidence>
<dbReference type="Gene3D" id="3.30.450.90">
    <property type="match status" value="1"/>
</dbReference>
<protein>
    <submittedName>
        <fullName evidence="6">Type II secretory pathway ATPase GspE/PulE or T4P pilus assembly pathway ATPase PilB</fullName>
    </submittedName>
</protein>
<feature type="domain" description="Bacterial type II secretion system protein E" evidence="4">
    <location>
        <begin position="221"/>
        <end position="610"/>
    </location>
</feature>
<comment type="similarity">
    <text evidence="1">Belongs to the GSP E family.</text>
</comment>
<evidence type="ECO:0000256" key="1">
    <source>
        <dbReference type="ARBA" id="ARBA00006611"/>
    </source>
</evidence>
<accession>A0A450TVW3</accession>
<gene>
    <name evidence="6" type="ORF">BECKFM1743A_GA0114220_106851</name>
    <name evidence="7" type="ORF">BECKFM1743B_GA0114221_100417</name>
    <name evidence="5" type="ORF">BECKFM1743C_GA0114222_106851</name>
</gene>
<dbReference type="Gene3D" id="3.40.50.300">
    <property type="entry name" value="P-loop containing nucleotide triphosphate hydrolases"/>
    <property type="match status" value="1"/>
</dbReference>
<dbReference type="InterPro" id="IPR027417">
    <property type="entry name" value="P-loop_NTPase"/>
</dbReference>
<dbReference type="GO" id="GO:0005886">
    <property type="term" value="C:plasma membrane"/>
    <property type="evidence" value="ECO:0007669"/>
    <property type="project" value="TreeGrafter"/>
</dbReference>
<dbReference type="PANTHER" id="PTHR30258">
    <property type="entry name" value="TYPE II SECRETION SYSTEM PROTEIN GSPE-RELATED"/>
    <property type="match status" value="1"/>
</dbReference>
<evidence type="ECO:0000256" key="3">
    <source>
        <dbReference type="ARBA" id="ARBA00022840"/>
    </source>
</evidence>
<dbReference type="EMBL" id="CAADFL010000041">
    <property type="protein sequence ID" value="VFK07483.1"/>
    <property type="molecule type" value="Genomic_DNA"/>
</dbReference>
<dbReference type="AlphaFoldDB" id="A0A450TVW3"/>